<dbReference type="AlphaFoldDB" id="A0A9R1CXW9"/>
<keyword evidence="3" id="KW-1185">Reference proteome</keyword>
<feature type="region of interest" description="Disordered" evidence="1">
    <location>
        <begin position="45"/>
        <end position="64"/>
    </location>
</feature>
<protein>
    <submittedName>
        <fullName evidence="2">Uncharacterized protein</fullName>
    </submittedName>
</protein>
<organism evidence="2 3">
    <name type="scientific">Prevotella lacticifex</name>
    <dbReference type="NCBI Taxonomy" id="2854755"/>
    <lineage>
        <taxon>Bacteria</taxon>
        <taxon>Pseudomonadati</taxon>
        <taxon>Bacteroidota</taxon>
        <taxon>Bacteroidia</taxon>
        <taxon>Bacteroidales</taxon>
        <taxon>Prevotellaceae</taxon>
        <taxon>Prevotella</taxon>
    </lineage>
</organism>
<name>A0A9R1CXW9_9BACT</name>
<evidence type="ECO:0000313" key="3">
    <source>
        <dbReference type="Proteomes" id="UP000825483"/>
    </source>
</evidence>
<dbReference type="RefSeq" id="WP_223926551.1">
    <property type="nucleotide sequence ID" value="NZ_BPTU01000001.1"/>
</dbReference>
<proteinExistence type="predicted"/>
<dbReference type="GeneID" id="72467840"/>
<dbReference type="EMBL" id="BPUB01000003">
    <property type="protein sequence ID" value="GJG60202.1"/>
    <property type="molecule type" value="Genomic_DNA"/>
</dbReference>
<gene>
    <name evidence="2" type="ORF">PRLR5076_30530</name>
</gene>
<comment type="caution">
    <text evidence="2">The sequence shown here is derived from an EMBL/GenBank/DDBJ whole genome shotgun (WGS) entry which is preliminary data.</text>
</comment>
<dbReference type="Proteomes" id="UP000825483">
    <property type="component" value="Unassembled WGS sequence"/>
</dbReference>
<evidence type="ECO:0000256" key="1">
    <source>
        <dbReference type="SAM" id="MobiDB-lite"/>
    </source>
</evidence>
<reference evidence="2" key="1">
    <citation type="journal article" date="2022" name="Int. J. Syst. Evol. Microbiol.">
        <title>Prevotella lacticifex sp. nov., isolated from the rumen of cows.</title>
        <authorList>
            <person name="Shinkai T."/>
            <person name="Ikeyama N."/>
            <person name="Kumagai M."/>
            <person name="Ohmori H."/>
            <person name="Sakamoto M."/>
            <person name="Ohkuma M."/>
            <person name="Mitsumori M."/>
        </authorList>
    </citation>
    <scope>NUCLEOTIDE SEQUENCE</scope>
    <source>
        <strain evidence="2">R5076</strain>
    </source>
</reference>
<accession>A0A9R1CXW9</accession>
<sequence length="64" mass="7048">MAFVDESNNKAYLDDINASVWSNLIIKNRLGSQVYSMLPMVPKATVTNRSNKERSGPAAEGYPS</sequence>
<evidence type="ECO:0000313" key="2">
    <source>
        <dbReference type="EMBL" id="GJG60202.1"/>
    </source>
</evidence>